<keyword evidence="2" id="KW-0479">Metal-binding</keyword>
<dbReference type="InterPro" id="IPR050246">
    <property type="entry name" value="Class_II_FBP_aldolase"/>
</dbReference>
<dbReference type="PIRSF" id="PIRSF001359">
    <property type="entry name" value="F_bP_aldolase_II"/>
    <property type="match status" value="1"/>
</dbReference>
<dbReference type="EMBL" id="CP002116">
    <property type="protein sequence ID" value="ADK79950.1"/>
    <property type="molecule type" value="Genomic_DNA"/>
</dbReference>
<dbReference type="RefSeq" id="WP_013253414.1">
    <property type="nucleotide sequence ID" value="NC_014364.1"/>
</dbReference>
<sequence length="285" mass="31282">MSLLSLKEILDPAKDENFAVPAFNFFSFEDAKAIVRAAEELNSPVILMSSGSCVKNFGIETAASVMRNLAFNASVPVVAHLDHADNLELIFKAMHHGYTSIMYDGSMLPVEENIKNTQFVVKVAHSLGISVEAEIGRVAKGEEGESAEEILTTPESAKYFQDATGVDCLAVAVGTKHAMQSQKANIKFDNVEKISAIVKIPLVLHGSSGVTNEELDRIKNTKFAKINIGTVLRRTYIDEIRKTLKENPDLKDHLKLLQKSSMAVSEKVKEKICILKSDGKADIYK</sequence>
<organism evidence="3 4">
    <name type="scientific">Sediminispirochaeta smaragdinae (strain DSM 11293 / JCM 15392 / SEBR 4228)</name>
    <name type="common">Spirochaeta smaragdinae</name>
    <dbReference type="NCBI Taxonomy" id="573413"/>
    <lineage>
        <taxon>Bacteria</taxon>
        <taxon>Pseudomonadati</taxon>
        <taxon>Spirochaetota</taxon>
        <taxon>Spirochaetia</taxon>
        <taxon>Spirochaetales</taxon>
        <taxon>Spirochaetaceae</taxon>
        <taxon>Sediminispirochaeta</taxon>
    </lineage>
</organism>
<dbReference type="AlphaFoldDB" id="E1RC70"/>
<dbReference type="eggNOG" id="COG0191">
    <property type="taxonomic scope" value="Bacteria"/>
</dbReference>
<dbReference type="HOGENOM" id="CLU_040088_0_1_12"/>
<keyword evidence="2" id="KW-0862">Zinc</keyword>
<evidence type="ECO:0000313" key="3">
    <source>
        <dbReference type="EMBL" id="ADK79950.1"/>
    </source>
</evidence>
<dbReference type="GO" id="GO:0005975">
    <property type="term" value="P:carbohydrate metabolic process"/>
    <property type="evidence" value="ECO:0007669"/>
    <property type="project" value="InterPro"/>
</dbReference>
<dbReference type="Gene3D" id="3.20.20.70">
    <property type="entry name" value="Aldolase class I"/>
    <property type="match status" value="1"/>
</dbReference>
<dbReference type="STRING" id="573413.Spirs_0815"/>
<dbReference type="InterPro" id="IPR000771">
    <property type="entry name" value="FBA_II"/>
</dbReference>
<keyword evidence="4" id="KW-1185">Reference proteome</keyword>
<accession>E1RC70</accession>
<feature type="binding site" evidence="2">
    <location>
        <position position="104"/>
    </location>
    <ligand>
        <name>Zn(2+)</name>
        <dbReference type="ChEBI" id="CHEBI:29105"/>
        <label>2</label>
    </ligand>
</feature>
<dbReference type="KEGG" id="ssm:Spirs_0815"/>
<keyword evidence="3" id="KW-0456">Lyase</keyword>
<dbReference type="GO" id="GO:0009025">
    <property type="term" value="F:tagatose-bisphosphate aldolase activity"/>
    <property type="evidence" value="ECO:0007669"/>
    <property type="project" value="UniProtKB-EC"/>
</dbReference>
<reference evidence="3 4" key="1">
    <citation type="journal article" date="2010" name="Stand. Genomic Sci.">
        <title>Complete genome sequence of Spirochaeta smaragdinae type strain (SEBR 4228).</title>
        <authorList>
            <person name="Mavromatis K."/>
            <person name="Yasawong M."/>
            <person name="Chertkov O."/>
            <person name="Lapidus A."/>
            <person name="Lucas S."/>
            <person name="Nolan M."/>
            <person name="Del Rio T.G."/>
            <person name="Tice H."/>
            <person name="Cheng J.F."/>
            <person name="Pitluck S."/>
            <person name="Liolios K."/>
            <person name="Ivanova N."/>
            <person name="Tapia R."/>
            <person name="Han C."/>
            <person name="Bruce D."/>
            <person name="Goodwin L."/>
            <person name="Pati A."/>
            <person name="Chen A."/>
            <person name="Palaniappan K."/>
            <person name="Land M."/>
            <person name="Hauser L."/>
            <person name="Chang Y.J."/>
            <person name="Jeffries C.D."/>
            <person name="Detter J.C."/>
            <person name="Rohde M."/>
            <person name="Brambilla E."/>
            <person name="Spring S."/>
            <person name="Goker M."/>
            <person name="Sikorski J."/>
            <person name="Woyke T."/>
            <person name="Bristow J."/>
            <person name="Eisen J.A."/>
            <person name="Markowitz V."/>
            <person name="Hugenholtz P."/>
            <person name="Klenk H.P."/>
            <person name="Kyrpides N.C."/>
        </authorList>
    </citation>
    <scope>NUCLEOTIDE SEQUENCE [LARGE SCALE GENOMIC DNA]</scope>
    <source>
        <strain evidence="4">DSM 11293 / JCM 15392 / SEBR 4228</strain>
    </source>
</reference>
<dbReference type="GO" id="GO:0008270">
    <property type="term" value="F:zinc ion binding"/>
    <property type="evidence" value="ECO:0007669"/>
    <property type="project" value="InterPro"/>
</dbReference>
<dbReference type="PANTHER" id="PTHR30304:SF0">
    <property type="entry name" value="D-TAGATOSE-1,6-BISPHOSPHATE ALDOLASE SUBUNIT GATY-RELATED"/>
    <property type="match status" value="1"/>
</dbReference>
<feature type="binding site" evidence="2">
    <location>
        <position position="83"/>
    </location>
    <ligand>
        <name>Zn(2+)</name>
        <dbReference type="ChEBI" id="CHEBI:29105"/>
        <label>1</label>
        <note>catalytic</note>
    </ligand>
</feature>
<dbReference type="CDD" id="cd00947">
    <property type="entry name" value="TBP_aldolase_IIB"/>
    <property type="match status" value="1"/>
</dbReference>
<gene>
    <name evidence="3" type="ordered locus">Spirs_0815</name>
</gene>
<name>E1RC70_SEDSS</name>
<dbReference type="InterPro" id="IPR013785">
    <property type="entry name" value="Aldolase_TIM"/>
</dbReference>
<feature type="binding site" evidence="2">
    <location>
        <position position="205"/>
    </location>
    <ligand>
        <name>Zn(2+)</name>
        <dbReference type="ChEBI" id="CHEBI:29105"/>
        <label>1</label>
        <note>catalytic</note>
    </ligand>
</feature>
<evidence type="ECO:0000313" key="4">
    <source>
        <dbReference type="Proteomes" id="UP000002318"/>
    </source>
</evidence>
<dbReference type="NCBIfam" id="TIGR00167">
    <property type="entry name" value="cbbA"/>
    <property type="match status" value="1"/>
</dbReference>
<evidence type="ECO:0000256" key="2">
    <source>
        <dbReference type="PIRSR" id="PIRSR001359-3"/>
    </source>
</evidence>
<dbReference type="OrthoDB" id="9803995at2"/>
<feature type="binding site" evidence="2">
    <location>
        <position position="177"/>
    </location>
    <ligand>
        <name>Zn(2+)</name>
        <dbReference type="ChEBI" id="CHEBI:29105"/>
        <label>1</label>
        <note>catalytic</note>
    </ligand>
</feature>
<proteinExistence type="predicted"/>
<comment type="cofactor">
    <cofactor evidence="2">
        <name>Zn(2+)</name>
        <dbReference type="ChEBI" id="CHEBI:29105"/>
    </cofactor>
    <text evidence="2">Binds 2 Zn(2+) ions per subunit. One is catalytic and the other provides a structural contribution.</text>
</comment>
<dbReference type="EC" id="4.1.2.40" evidence="3"/>
<evidence type="ECO:0000256" key="1">
    <source>
        <dbReference type="PIRSR" id="PIRSR001359-1"/>
    </source>
</evidence>
<dbReference type="SUPFAM" id="SSF51569">
    <property type="entry name" value="Aldolase"/>
    <property type="match status" value="1"/>
</dbReference>
<feature type="binding site" evidence="2">
    <location>
        <position position="134"/>
    </location>
    <ligand>
        <name>Zn(2+)</name>
        <dbReference type="ChEBI" id="CHEBI:29105"/>
        <label>2</label>
    </ligand>
</feature>
<feature type="active site" description="Proton donor" evidence="1">
    <location>
        <position position="82"/>
    </location>
</feature>
<protein>
    <submittedName>
        <fullName evidence="3">Ketose-bisphosphate aldolase</fullName>
        <ecNumber evidence="3">4.1.2.40</ecNumber>
    </submittedName>
</protein>
<dbReference type="Proteomes" id="UP000002318">
    <property type="component" value="Chromosome"/>
</dbReference>
<dbReference type="Pfam" id="PF01116">
    <property type="entry name" value="F_bP_aldolase"/>
    <property type="match status" value="1"/>
</dbReference>
<dbReference type="PANTHER" id="PTHR30304">
    <property type="entry name" value="D-TAGATOSE-1,6-BISPHOSPHATE ALDOLASE"/>
    <property type="match status" value="1"/>
</dbReference>